<feature type="compositionally biased region" description="Polar residues" evidence="1">
    <location>
        <begin position="46"/>
        <end position="56"/>
    </location>
</feature>
<evidence type="ECO:0000256" key="1">
    <source>
        <dbReference type="SAM" id="MobiDB-lite"/>
    </source>
</evidence>
<dbReference type="EMBL" id="GBHO01008338">
    <property type="protein sequence ID" value="JAG35266.1"/>
    <property type="molecule type" value="Transcribed_RNA"/>
</dbReference>
<sequence>MEKTAQCSTHSAYTDDMCAVSCGTSAQVDGGKRFSHNRRNSFDCISEQSSHRTPSPTHLRGLSAPQDGMVNGAPTPMHLRKFDSSRNTAVNSTTSSIFYSCERSNADNAPIARDHDSTALPSQQQAMGAIRVGDTTSTRLEL</sequence>
<dbReference type="GO" id="GO:0016301">
    <property type="term" value="F:kinase activity"/>
    <property type="evidence" value="ECO:0007669"/>
    <property type="project" value="UniProtKB-KW"/>
</dbReference>
<reference evidence="2" key="2">
    <citation type="submission" date="2014-07" db="EMBL/GenBank/DDBJ databases">
        <authorList>
            <person name="Hull J."/>
        </authorList>
    </citation>
    <scope>NUCLEOTIDE SEQUENCE</scope>
</reference>
<reference evidence="2" key="1">
    <citation type="journal article" date="2014" name="PLoS ONE">
        <title>Transcriptome-Based Identification of ABC Transporters in the Western Tarnished Plant Bug Lygus hesperus.</title>
        <authorList>
            <person name="Hull J.J."/>
            <person name="Chaney K."/>
            <person name="Geib S.M."/>
            <person name="Fabrick J.A."/>
            <person name="Brent C.S."/>
            <person name="Walsh D."/>
            <person name="Lavine L.C."/>
        </authorList>
    </citation>
    <scope>NUCLEOTIDE SEQUENCE</scope>
</reference>
<organism evidence="2">
    <name type="scientific">Lygus hesperus</name>
    <name type="common">Western plant bug</name>
    <dbReference type="NCBI Taxonomy" id="30085"/>
    <lineage>
        <taxon>Eukaryota</taxon>
        <taxon>Metazoa</taxon>
        <taxon>Ecdysozoa</taxon>
        <taxon>Arthropoda</taxon>
        <taxon>Hexapoda</taxon>
        <taxon>Insecta</taxon>
        <taxon>Pterygota</taxon>
        <taxon>Neoptera</taxon>
        <taxon>Paraneoptera</taxon>
        <taxon>Hemiptera</taxon>
        <taxon>Heteroptera</taxon>
        <taxon>Panheteroptera</taxon>
        <taxon>Cimicomorpha</taxon>
        <taxon>Miridae</taxon>
        <taxon>Mirini</taxon>
        <taxon>Lygus</taxon>
    </lineage>
</organism>
<gene>
    <name evidence="2" type="primary">coaX_3</name>
    <name evidence="2" type="ORF">CM83_101300</name>
</gene>
<evidence type="ECO:0000313" key="2">
    <source>
        <dbReference type="EMBL" id="JAG35266.1"/>
    </source>
</evidence>
<accession>A0A0A9YUG2</accession>
<dbReference type="AlphaFoldDB" id="A0A0A9YUG2"/>
<name>A0A0A9YUG2_LYGHE</name>
<proteinExistence type="predicted"/>
<feature type="region of interest" description="Disordered" evidence="1">
    <location>
        <begin position="45"/>
        <end position="89"/>
    </location>
</feature>
<keyword evidence="2" id="KW-0418">Kinase</keyword>
<protein>
    <submittedName>
        <fullName evidence="2">Type III pantothenate kinase</fullName>
    </submittedName>
</protein>
<keyword evidence="2" id="KW-0808">Transferase</keyword>